<evidence type="ECO:0000313" key="11">
    <source>
        <dbReference type="Proteomes" id="UP001447188"/>
    </source>
</evidence>
<evidence type="ECO:0000256" key="5">
    <source>
        <dbReference type="ARBA" id="ARBA00022927"/>
    </source>
</evidence>
<organism evidence="10 11">
    <name type="scientific">Discina gigas</name>
    <dbReference type="NCBI Taxonomy" id="1032678"/>
    <lineage>
        <taxon>Eukaryota</taxon>
        <taxon>Fungi</taxon>
        <taxon>Dikarya</taxon>
        <taxon>Ascomycota</taxon>
        <taxon>Pezizomycotina</taxon>
        <taxon>Pezizomycetes</taxon>
        <taxon>Pezizales</taxon>
        <taxon>Discinaceae</taxon>
        <taxon>Discina</taxon>
    </lineage>
</organism>
<keyword evidence="3" id="KW-0813">Transport</keyword>
<keyword evidence="4" id="KW-0509">mRNA transport</keyword>
<evidence type="ECO:0000256" key="8">
    <source>
        <dbReference type="ARBA" id="ARBA00023242"/>
    </source>
</evidence>
<keyword evidence="6" id="KW-0811">Translocation</keyword>
<evidence type="ECO:0000256" key="1">
    <source>
        <dbReference type="ARBA" id="ARBA00004567"/>
    </source>
</evidence>
<keyword evidence="5" id="KW-0653">Protein transport</keyword>
<comment type="caution">
    <text evidence="10">The sequence shown here is derived from an EMBL/GenBank/DDBJ whole genome shotgun (WGS) entry which is preliminary data.</text>
</comment>
<gene>
    <name evidence="10" type="primary">NSP1_1</name>
    <name evidence="10" type="ORF">Q9L58_001418</name>
</gene>
<dbReference type="InterPro" id="IPR007758">
    <property type="entry name" value="Nucleoporin_NSP1_C"/>
</dbReference>
<name>A0ABR3GUG6_9PEZI</name>
<dbReference type="InterPro" id="IPR026010">
    <property type="entry name" value="NSP1/NUP62"/>
</dbReference>
<dbReference type="PANTHER" id="PTHR12084:SF0">
    <property type="entry name" value="NUCLEAR PORE GLYCOPROTEIN P62"/>
    <property type="match status" value="1"/>
</dbReference>
<evidence type="ECO:0000256" key="6">
    <source>
        <dbReference type="ARBA" id="ARBA00023010"/>
    </source>
</evidence>
<protein>
    <submittedName>
        <fullName evidence="10">FG-nucleoporin nsp1</fullName>
    </submittedName>
</protein>
<evidence type="ECO:0000256" key="4">
    <source>
        <dbReference type="ARBA" id="ARBA00022816"/>
    </source>
</evidence>
<evidence type="ECO:0000256" key="3">
    <source>
        <dbReference type="ARBA" id="ARBA00022448"/>
    </source>
</evidence>
<keyword evidence="11" id="KW-1185">Reference proteome</keyword>
<comment type="subcellular location">
    <subcellularLocation>
        <location evidence="1">Nucleus</location>
        <location evidence="1">Nuclear pore complex</location>
    </subcellularLocation>
</comment>
<evidence type="ECO:0000259" key="9">
    <source>
        <dbReference type="Pfam" id="PF05064"/>
    </source>
</evidence>
<proteinExistence type="inferred from homology"/>
<evidence type="ECO:0000256" key="7">
    <source>
        <dbReference type="ARBA" id="ARBA00023132"/>
    </source>
</evidence>
<sequence>MATSNARAAQIPTPTASLAQAVLSSSQIYRHPQESRLKNKSLDEITNQWADDVEKYKKEFQDSSSNIKKWDTILVEGRGKITRLVTESKEAERTQSVIDNALERLESEQLDMEKLFDYYETVLGGMEIESLGTRPTDVEREQMFDTIIKLSSKLTEMQTGAENLITSLNNMSLRVENSNTDGYFSSIVRILNQHLQIMQWINTQTAALSVKTVKARGKSRNLDTEGDETMRNLNARHRLRY</sequence>
<dbReference type="Proteomes" id="UP001447188">
    <property type="component" value="Unassembled WGS sequence"/>
</dbReference>
<feature type="domain" description="Nucleoporin NSP1-like C-terminal" evidence="9">
    <location>
        <begin position="32"/>
        <end position="123"/>
    </location>
</feature>
<comment type="similarity">
    <text evidence="2">Belongs to the nucleoporin NSP1/NUP62 family.</text>
</comment>
<evidence type="ECO:0000256" key="2">
    <source>
        <dbReference type="ARBA" id="ARBA00005911"/>
    </source>
</evidence>
<evidence type="ECO:0000313" key="10">
    <source>
        <dbReference type="EMBL" id="KAL0639589.1"/>
    </source>
</evidence>
<dbReference type="Pfam" id="PF05064">
    <property type="entry name" value="Nsp1_C"/>
    <property type="match status" value="1"/>
</dbReference>
<dbReference type="EMBL" id="JBBBZM010000010">
    <property type="protein sequence ID" value="KAL0639589.1"/>
    <property type="molecule type" value="Genomic_DNA"/>
</dbReference>
<dbReference type="Gene3D" id="1.20.5.170">
    <property type="match status" value="1"/>
</dbReference>
<dbReference type="PANTHER" id="PTHR12084">
    <property type="entry name" value="NUCLEAR PORE GLYCOPROTEIN P62-RELATED"/>
    <property type="match status" value="1"/>
</dbReference>
<keyword evidence="7" id="KW-0906">Nuclear pore complex</keyword>
<accession>A0ABR3GUG6</accession>
<keyword evidence="8" id="KW-0539">Nucleus</keyword>
<reference evidence="10 11" key="1">
    <citation type="submission" date="2024-02" db="EMBL/GenBank/DDBJ databases">
        <title>Discinaceae phylogenomics.</title>
        <authorList>
            <person name="Dirks A.C."/>
            <person name="James T.Y."/>
        </authorList>
    </citation>
    <scope>NUCLEOTIDE SEQUENCE [LARGE SCALE GENOMIC DNA]</scope>
    <source>
        <strain evidence="10 11">ACD0624</strain>
    </source>
</reference>